<evidence type="ECO:0000259" key="2">
    <source>
        <dbReference type="Pfam" id="PF25038"/>
    </source>
</evidence>
<dbReference type="PANTHER" id="PTHR32085:SF3">
    <property type="entry name" value="PROTEIN CSF1"/>
    <property type="match status" value="1"/>
</dbReference>
<dbReference type="AlphaFoldDB" id="A0A9P8JIG4"/>
<accession>A0A9P8JIG4</accession>
<evidence type="ECO:0000313" key="4">
    <source>
        <dbReference type="Proteomes" id="UP000729357"/>
    </source>
</evidence>
<name>A0A9P8JIG4_AURME</name>
<keyword evidence="4" id="KW-1185">Reference proteome</keyword>
<feature type="non-terminal residue" evidence="3">
    <location>
        <position position="577"/>
    </location>
</feature>
<feature type="region of interest" description="Disordered" evidence="1">
    <location>
        <begin position="22"/>
        <end position="41"/>
    </location>
</feature>
<dbReference type="EMBL" id="JAHFXS010006109">
    <property type="protein sequence ID" value="KAG9935037.1"/>
    <property type="molecule type" value="Genomic_DNA"/>
</dbReference>
<organism evidence="3 4">
    <name type="scientific">Aureobasidium melanogenum</name>
    <name type="common">Aureobasidium pullulans var. melanogenum</name>
    <dbReference type="NCBI Taxonomy" id="46634"/>
    <lineage>
        <taxon>Eukaryota</taxon>
        <taxon>Fungi</taxon>
        <taxon>Dikarya</taxon>
        <taxon>Ascomycota</taxon>
        <taxon>Pezizomycotina</taxon>
        <taxon>Dothideomycetes</taxon>
        <taxon>Dothideomycetidae</taxon>
        <taxon>Dothideales</taxon>
        <taxon>Saccotheciaceae</taxon>
        <taxon>Aureobasidium</taxon>
    </lineage>
</organism>
<protein>
    <recommendedName>
        <fullName evidence="2">Csf1 C-terminal region domain-containing protein</fullName>
    </recommendedName>
</protein>
<evidence type="ECO:0000313" key="3">
    <source>
        <dbReference type="EMBL" id="KAG9935037.1"/>
    </source>
</evidence>
<gene>
    <name evidence="3" type="ORF">KCU98_g20009</name>
</gene>
<dbReference type="GO" id="GO:0006113">
    <property type="term" value="P:fermentation"/>
    <property type="evidence" value="ECO:0007669"/>
    <property type="project" value="InterPro"/>
</dbReference>
<dbReference type="Proteomes" id="UP000729357">
    <property type="component" value="Unassembled WGS sequence"/>
</dbReference>
<evidence type="ECO:0000256" key="1">
    <source>
        <dbReference type="SAM" id="MobiDB-lite"/>
    </source>
</evidence>
<dbReference type="InterPro" id="IPR056779">
    <property type="entry name" value="Csf1_C"/>
</dbReference>
<dbReference type="GO" id="GO:0016020">
    <property type="term" value="C:membrane"/>
    <property type="evidence" value="ECO:0007669"/>
    <property type="project" value="InterPro"/>
</dbReference>
<sequence length="577" mass="63821">LDLDLSKEVEYLRRLRHSRAKRHKSVSLPAPDSIKEEEETAVGTSSARPALLDFSLDLRKIRIVWVVIRNRLIGSDQKPQDLEVSFSRVHLAIKKQNEVRLSIQDLQVQVVPKKSKAFERSENSALLPEVVFTVRYDSGKDGVRIACQAAGQALDIRLDSGFVVPVSMLQKSISAAIDQYRAAKLNWQTDATPDDSKSTPRASPFGDKRLASLQADINFKGALFYIKGDAPTQSNTPLRPAHVELPYKRNRANSHASQDNIATSLRAPGIAIKVEYSNAPEKEQTLNGEIKVDASSNTVYPELVPIILQITHGVKEVVRCGEEERKTPSTPKIAQEQALKLQRLRGEDDSLLTSDPSQLLGQMKLNLGLRICKQEFGLSCQPLARVNAKSQIEDIYITMSTINSHQFGHFFALSATVTKLGASVQHVYSRESTFSFDMESISMSLMNSRHLTGGSSGVSMVLKVSPTRTALNVRQIQDLLLFREIWFPPELRDTSETPAEPLSQESDKMVVQRYQQVSAAAAFPWNATVAVAELAVDLDLGQSIGKSSLSIKNLWASSKKSSTCKQDLCIGVDEVSI</sequence>
<proteinExistence type="predicted"/>
<dbReference type="PANTHER" id="PTHR32085">
    <property type="entry name" value="PROTEIN CSF1"/>
    <property type="match status" value="1"/>
</dbReference>
<feature type="non-terminal residue" evidence="3">
    <location>
        <position position="1"/>
    </location>
</feature>
<dbReference type="InterPro" id="IPR029636">
    <property type="entry name" value="Csf1"/>
</dbReference>
<comment type="caution">
    <text evidence="3">The sequence shown here is derived from an EMBL/GenBank/DDBJ whole genome shotgun (WGS) entry which is preliminary data.</text>
</comment>
<reference evidence="3" key="2">
    <citation type="submission" date="2021-08" db="EMBL/GenBank/DDBJ databases">
        <authorList>
            <person name="Gostincar C."/>
            <person name="Sun X."/>
            <person name="Song Z."/>
            <person name="Gunde-Cimerman N."/>
        </authorList>
    </citation>
    <scope>NUCLEOTIDE SEQUENCE</scope>
    <source>
        <strain evidence="3">EXF-9298</strain>
    </source>
</reference>
<dbReference type="Pfam" id="PF25038">
    <property type="entry name" value="Csf1_C"/>
    <property type="match status" value="1"/>
</dbReference>
<reference evidence="3" key="1">
    <citation type="journal article" date="2021" name="J Fungi (Basel)">
        <title>Virulence traits and population genomics of the black yeast Aureobasidium melanogenum.</title>
        <authorList>
            <person name="Cernosa A."/>
            <person name="Sun X."/>
            <person name="Gostincar C."/>
            <person name="Fang C."/>
            <person name="Gunde-Cimerman N."/>
            <person name="Song Z."/>
        </authorList>
    </citation>
    <scope>NUCLEOTIDE SEQUENCE</scope>
    <source>
        <strain evidence="3">EXF-9298</strain>
    </source>
</reference>
<feature type="domain" description="Csf1 C-terminal region" evidence="2">
    <location>
        <begin position="263"/>
        <end position="576"/>
    </location>
</feature>